<dbReference type="GO" id="GO:0016020">
    <property type="term" value="C:membrane"/>
    <property type="evidence" value="ECO:0007669"/>
    <property type="project" value="UniProtKB-SubCell"/>
</dbReference>
<feature type="transmembrane region" description="Helical" evidence="5">
    <location>
        <begin position="91"/>
        <end position="108"/>
    </location>
</feature>
<feature type="transmembrane region" description="Helical" evidence="5">
    <location>
        <begin position="226"/>
        <end position="248"/>
    </location>
</feature>
<feature type="transmembrane region" description="Helical" evidence="5">
    <location>
        <begin position="115"/>
        <end position="136"/>
    </location>
</feature>
<gene>
    <name evidence="7" type="ORF">FLP23_03910</name>
</gene>
<sequence length="474" mass="48840">MTEQNGRARAARTIDVLAALGALVGAILTARMDAGLAGPWVLIGLASVVPLYLVARGWRLPWWTHAVAAALPATIVIVGLSHGYGEGMARASRFAYAAFLVLSVAAWARTPARRLAAGAGLAILVADGYLTGWWIWWGQGDASFLMRGNFYWHNQFGIYMVIGIAMAAVLAVAGGRVFALLGFVVTFLAGAGAIWSGSRAAVSLLAAVIVVAAAIALAARGWRGLIRVALLPAGIALSALFFASSVFFPGGSDGGDGGGAQVDRLTNGESAESSVSARLVFWLDALRLGASSPLIGVGLQAFGPRLQCLGRSGGAYSSHPHNEYLLAWAETGALGALPLLAALLGAVVLVIRSFRRPADGVAIPRRISWLPSGAELLADPARWGALLALVVALGHAAFDFDWAYPALLAVAGLAGGIAAAPVLAMRATTRTRLLVNLVLVGVLIAAAVAGFMLDPLPAESLRPIPLSEVVCPAG</sequence>
<reference evidence="7 8" key="1">
    <citation type="submission" date="2019-09" db="EMBL/GenBank/DDBJ databases">
        <title>Genome sequencing of strain KACC 19322.</title>
        <authorList>
            <person name="Heo J."/>
            <person name="Kim S.-J."/>
            <person name="Kim J.-S."/>
            <person name="Hong S.-B."/>
            <person name="Kwon S.-W."/>
        </authorList>
    </citation>
    <scope>NUCLEOTIDE SEQUENCE [LARGE SCALE GENOMIC DNA]</scope>
    <source>
        <strain evidence="7 8">KACC 19322</strain>
    </source>
</reference>
<organism evidence="7 8">
    <name type="scientific">Protaetiibacter larvae</name>
    <dbReference type="NCBI Taxonomy" id="2592654"/>
    <lineage>
        <taxon>Bacteria</taxon>
        <taxon>Bacillati</taxon>
        <taxon>Actinomycetota</taxon>
        <taxon>Actinomycetes</taxon>
        <taxon>Micrococcales</taxon>
        <taxon>Microbacteriaceae</taxon>
        <taxon>Protaetiibacter</taxon>
    </lineage>
</organism>
<name>A0A5C1Y618_9MICO</name>
<dbReference type="RefSeq" id="WP_149324661.1">
    <property type="nucleotide sequence ID" value="NZ_CP043504.1"/>
</dbReference>
<feature type="transmembrane region" description="Helical" evidence="5">
    <location>
        <begin position="333"/>
        <end position="355"/>
    </location>
</feature>
<dbReference type="Proteomes" id="UP000322159">
    <property type="component" value="Chromosome"/>
</dbReference>
<keyword evidence="7" id="KW-0436">Ligase</keyword>
<proteinExistence type="predicted"/>
<feature type="transmembrane region" description="Helical" evidence="5">
    <location>
        <begin position="156"/>
        <end position="173"/>
    </location>
</feature>
<feature type="domain" description="O-antigen ligase-related" evidence="6">
    <location>
        <begin position="185"/>
        <end position="338"/>
    </location>
</feature>
<evidence type="ECO:0000256" key="5">
    <source>
        <dbReference type="SAM" id="Phobius"/>
    </source>
</evidence>
<feature type="transmembrane region" description="Helical" evidence="5">
    <location>
        <begin position="178"/>
        <end position="195"/>
    </location>
</feature>
<feature type="transmembrane region" description="Helical" evidence="5">
    <location>
        <begin position="376"/>
        <end position="396"/>
    </location>
</feature>
<evidence type="ECO:0000256" key="3">
    <source>
        <dbReference type="ARBA" id="ARBA00022989"/>
    </source>
</evidence>
<feature type="transmembrane region" description="Helical" evidence="5">
    <location>
        <begin position="433"/>
        <end position="453"/>
    </location>
</feature>
<dbReference type="OrthoDB" id="8576060at2"/>
<feature type="transmembrane region" description="Helical" evidence="5">
    <location>
        <begin position="12"/>
        <end position="30"/>
    </location>
</feature>
<keyword evidence="2 5" id="KW-0812">Transmembrane</keyword>
<dbReference type="Pfam" id="PF04932">
    <property type="entry name" value="Wzy_C"/>
    <property type="match status" value="1"/>
</dbReference>
<evidence type="ECO:0000313" key="7">
    <source>
        <dbReference type="EMBL" id="QEO09231.1"/>
    </source>
</evidence>
<feature type="transmembrane region" description="Helical" evidence="5">
    <location>
        <begin position="402"/>
        <end position="424"/>
    </location>
</feature>
<evidence type="ECO:0000259" key="6">
    <source>
        <dbReference type="Pfam" id="PF04932"/>
    </source>
</evidence>
<dbReference type="EMBL" id="CP043504">
    <property type="protein sequence ID" value="QEO09231.1"/>
    <property type="molecule type" value="Genomic_DNA"/>
</dbReference>
<evidence type="ECO:0000313" key="8">
    <source>
        <dbReference type="Proteomes" id="UP000322159"/>
    </source>
</evidence>
<accession>A0A5C1Y618</accession>
<protein>
    <submittedName>
        <fullName evidence="7">O-antigen ligase family protein</fullName>
    </submittedName>
</protein>
<dbReference type="PANTHER" id="PTHR37422">
    <property type="entry name" value="TEICHURONIC ACID BIOSYNTHESIS PROTEIN TUAE"/>
    <property type="match status" value="1"/>
</dbReference>
<evidence type="ECO:0000256" key="4">
    <source>
        <dbReference type="ARBA" id="ARBA00023136"/>
    </source>
</evidence>
<feature type="transmembrane region" description="Helical" evidence="5">
    <location>
        <begin position="62"/>
        <end position="85"/>
    </location>
</feature>
<feature type="transmembrane region" description="Helical" evidence="5">
    <location>
        <begin position="36"/>
        <end position="55"/>
    </location>
</feature>
<dbReference type="KEGG" id="lyk:FLP23_03910"/>
<dbReference type="InterPro" id="IPR007016">
    <property type="entry name" value="O-antigen_ligase-rel_domated"/>
</dbReference>
<keyword evidence="8" id="KW-1185">Reference proteome</keyword>
<evidence type="ECO:0000256" key="2">
    <source>
        <dbReference type="ARBA" id="ARBA00022692"/>
    </source>
</evidence>
<dbReference type="PANTHER" id="PTHR37422:SF21">
    <property type="entry name" value="EXOQ-LIKE PROTEIN"/>
    <property type="match status" value="1"/>
</dbReference>
<evidence type="ECO:0000256" key="1">
    <source>
        <dbReference type="ARBA" id="ARBA00004141"/>
    </source>
</evidence>
<dbReference type="InterPro" id="IPR051533">
    <property type="entry name" value="WaaL-like"/>
</dbReference>
<feature type="transmembrane region" description="Helical" evidence="5">
    <location>
        <begin position="201"/>
        <end position="219"/>
    </location>
</feature>
<comment type="subcellular location">
    <subcellularLocation>
        <location evidence="1">Membrane</location>
        <topology evidence="1">Multi-pass membrane protein</topology>
    </subcellularLocation>
</comment>
<dbReference type="GO" id="GO:0016874">
    <property type="term" value="F:ligase activity"/>
    <property type="evidence" value="ECO:0007669"/>
    <property type="project" value="UniProtKB-KW"/>
</dbReference>
<keyword evidence="3 5" id="KW-1133">Transmembrane helix</keyword>
<keyword evidence="4 5" id="KW-0472">Membrane</keyword>
<dbReference type="AlphaFoldDB" id="A0A5C1Y618"/>